<keyword evidence="1" id="KW-0539">Nucleus</keyword>
<proteinExistence type="predicted"/>
<evidence type="ECO:0000313" key="5">
    <source>
        <dbReference type="Proteomes" id="UP000230002"/>
    </source>
</evidence>
<feature type="compositionally biased region" description="Basic and acidic residues" evidence="2">
    <location>
        <begin position="61"/>
        <end position="71"/>
    </location>
</feature>
<dbReference type="CDD" id="cd12148">
    <property type="entry name" value="fungal_TF_MHR"/>
    <property type="match status" value="1"/>
</dbReference>
<sequence>MSSADESAGPTFKKRKLQRACDYCRRKKVADDANYSYVEELESRLERMERLINKLCPETDVANRPDIHESDNDPPFTLLPTFEHSGSSASRASPSTLAITPPTLSPDSPENDPRSDEEEGDIEGELAEGIRKLSIKAHPFRYHGRSSGMVFIRAAIAMKNELTGSGPAPPGDQQHPWVTALVEDDLPMFEESSFPPRELLDTLVDLYFRHENCHYPLLHEPTFKKCVKAGQHLRNGGFGATVLLVCAIGSRFSRDPRVLLPGSAHHHSAGWKWFTLVERARRLSFAPAKLHDLQVYALMAMFLDGTAVPQATWPVIGVGIRAAVEVGVHRKMMYAPTPNVEEELWRRAFWTLVLLEWMSGHAFGRPCSIHAEDFDLALPTECDDEYWLTSDGEPLFKQPPGKPSKVSGFVYMIRLCQGLAFANRTIYATNKSRAQQGHSDEQWEQRIVAELDSALNNWADSLPSHLRWNPEEENEVFLTQAATLAAWHRGHQIAVHRSFMSSSRRESPISPPSTIICTNAARATIHIADVLCKRRGSLTHRNTGMVFMAAIVLMTNLLGLKRAGRAVHMEKDVTLVRRTAEMLRASRYETHYADVLADSILCDLISGVTVDALPRGAVAISFEGQPHALRTDSNDPLTGRQQTTTTDVNRVGEGSSFASFGTFVSSEATSHRPSSPEALLSDTSPFTMLFPPAGPNSPTHDLLSVNRPTHRGPPEHLAPPTFLPANAYGFSPLLPYDPLQPRASGTPWASVNRGPGPSQGDAAGGWMFGLEPLGYKPSMPGPSFLPPVSPIEGWANDHVQANRGLGDAAMQLETGGDQGAGDNSVPDFTLMDDALTMWSSMSPTIGWDEWGASFMNANNTNTNSSG</sequence>
<dbReference type="GO" id="GO:0003677">
    <property type="term" value="F:DNA binding"/>
    <property type="evidence" value="ECO:0007669"/>
    <property type="project" value="InterPro"/>
</dbReference>
<protein>
    <submittedName>
        <fullName evidence="4">Transcription factor</fullName>
    </submittedName>
</protein>
<dbReference type="GO" id="GO:0006351">
    <property type="term" value="P:DNA-templated transcription"/>
    <property type="evidence" value="ECO:0007669"/>
    <property type="project" value="InterPro"/>
</dbReference>
<gene>
    <name evidence="4" type="ORF">GSI_13333</name>
</gene>
<organism evidence="4 5">
    <name type="scientific">Ganoderma sinense ZZ0214-1</name>
    <dbReference type="NCBI Taxonomy" id="1077348"/>
    <lineage>
        <taxon>Eukaryota</taxon>
        <taxon>Fungi</taxon>
        <taxon>Dikarya</taxon>
        <taxon>Basidiomycota</taxon>
        <taxon>Agaricomycotina</taxon>
        <taxon>Agaricomycetes</taxon>
        <taxon>Polyporales</taxon>
        <taxon>Polyporaceae</taxon>
        <taxon>Ganoderma</taxon>
    </lineage>
</organism>
<feature type="region of interest" description="Disordered" evidence="2">
    <location>
        <begin position="57"/>
        <end position="122"/>
    </location>
</feature>
<evidence type="ECO:0000259" key="3">
    <source>
        <dbReference type="SMART" id="SM00906"/>
    </source>
</evidence>
<dbReference type="STRING" id="1077348.A0A2G8RVB0"/>
<dbReference type="InterPro" id="IPR007219">
    <property type="entry name" value="XnlR_reg_dom"/>
</dbReference>
<dbReference type="GO" id="GO:0008270">
    <property type="term" value="F:zinc ion binding"/>
    <property type="evidence" value="ECO:0007669"/>
    <property type="project" value="InterPro"/>
</dbReference>
<dbReference type="GO" id="GO:0003700">
    <property type="term" value="F:DNA-binding transcription factor activity"/>
    <property type="evidence" value="ECO:0007669"/>
    <property type="project" value="InterPro"/>
</dbReference>
<dbReference type="Proteomes" id="UP000230002">
    <property type="component" value="Unassembled WGS sequence"/>
</dbReference>
<dbReference type="EMBL" id="AYKW01000056">
    <property type="protein sequence ID" value="PIL25443.1"/>
    <property type="molecule type" value="Genomic_DNA"/>
</dbReference>
<dbReference type="Pfam" id="PF04082">
    <property type="entry name" value="Fungal_trans"/>
    <property type="match status" value="1"/>
</dbReference>
<dbReference type="InterPro" id="IPR050987">
    <property type="entry name" value="AtrR-like"/>
</dbReference>
<dbReference type="OrthoDB" id="4456959at2759"/>
<accession>A0A2G8RVB0</accession>
<dbReference type="AlphaFoldDB" id="A0A2G8RVB0"/>
<comment type="caution">
    <text evidence="4">The sequence shown here is derived from an EMBL/GenBank/DDBJ whole genome shotgun (WGS) entry which is preliminary data.</text>
</comment>
<dbReference type="PANTHER" id="PTHR46910:SF38">
    <property type="entry name" value="ZN(2)-C6 FUNGAL-TYPE DOMAIN-CONTAINING PROTEIN"/>
    <property type="match status" value="1"/>
</dbReference>
<dbReference type="PANTHER" id="PTHR46910">
    <property type="entry name" value="TRANSCRIPTION FACTOR PDR1"/>
    <property type="match status" value="1"/>
</dbReference>
<keyword evidence="5" id="KW-1185">Reference proteome</keyword>
<dbReference type="SMART" id="SM00906">
    <property type="entry name" value="Fungal_trans"/>
    <property type="match status" value="1"/>
</dbReference>
<evidence type="ECO:0000313" key="4">
    <source>
        <dbReference type="EMBL" id="PIL25443.1"/>
    </source>
</evidence>
<evidence type="ECO:0000256" key="1">
    <source>
        <dbReference type="ARBA" id="ARBA00023242"/>
    </source>
</evidence>
<evidence type="ECO:0000256" key="2">
    <source>
        <dbReference type="SAM" id="MobiDB-lite"/>
    </source>
</evidence>
<reference evidence="4 5" key="1">
    <citation type="journal article" date="2015" name="Sci. Rep.">
        <title>Chromosome-level genome map provides insights into diverse defense mechanisms in the medicinal fungus Ganoderma sinense.</title>
        <authorList>
            <person name="Zhu Y."/>
            <person name="Xu J."/>
            <person name="Sun C."/>
            <person name="Zhou S."/>
            <person name="Xu H."/>
            <person name="Nelson D.R."/>
            <person name="Qian J."/>
            <person name="Song J."/>
            <person name="Luo H."/>
            <person name="Xiang L."/>
            <person name="Li Y."/>
            <person name="Xu Z."/>
            <person name="Ji A."/>
            <person name="Wang L."/>
            <person name="Lu S."/>
            <person name="Hayward A."/>
            <person name="Sun W."/>
            <person name="Li X."/>
            <person name="Schwartz D.C."/>
            <person name="Wang Y."/>
            <person name="Chen S."/>
        </authorList>
    </citation>
    <scope>NUCLEOTIDE SEQUENCE [LARGE SCALE GENOMIC DNA]</scope>
    <source>
        <strain evidence="4 5">ZZ0214-1</strain>
    </source>
</reference>
<feature type="compositionally biased region" description="Low complexity" evidence="2">
    <location>
        <begin position="85"/>
        <end position="98"/>
    </location>
</feature>
<feature type="domain" description="Xylanolytic transcriptional activator regulatory" evidence="3">
    <location>
        <begin position="312"/>
        <end position="385"/>
    </location>
</feature>
<name>A0A2G8RVB0_9APHY</name>